<keyword evidence="6" id="KW-0560">Oxidoreductase</keyword>
<dbReference type="PROSITE" id="PS51296">
    <property type="entry name" value="RIESKE"/>
    <property type="match status" value="1"/>
</dbReference>
<comment type="caution">
    <text evidence="6">The sequence shown here is derived from an EMBL/GenBank/DDBJ whole genome shotgun (WGS) entry which is preliminary data.</text>
</comment>
<name>A0ABT5U4V5_9GAMM</name>
<evidence type="ECO:0000256" key="2">
    <source>
        <dbReference type="ARBA" id="ARBA00022723"/>
    </source>
</evidence>
<evidence type="ECO:0000313" key="6">
    <source>
        <dbReference type="EMBL" id="MDE1461396.1"/>
    </source>
</evidence>
<dbReference type="EMBL" id="JAPMOU010000004">
    <property type="protein sequence ID" value="MDE1461396.1"/>
    <property type="molecule type" value="Genomic_DNA"/>
</dbReference>
<feature type="domain" description="Rieske" evidence="5">
    <location>
        <begin position="74"/>
        <end position="175"/>
    </location>
</feature>
<reference evidence="6 7" key="1">
    <citation type="submission" date="2022-11" db="EMBL/GenBank/DDBJ databases">
        <title>Spartinivicinus poritis sp. nov., isolated from scleractinian coral Porites lutea.</title>
        <authorList>
            <person name="Zhang G."/>
            <person name="Cai L."/>
            <person name="Wei Q."/>
        </authorList>
    </citation>
    <scope>NUCLEOTIDE SEQUENCE [LARGE SCALE GENOMIC DNA]</scope>
    <source>
        <strain evidence="6 7">A2-2</strain>
    </source>
</reference>
<dbReference type="GO" id="GO:0050611">
    <property type="term" value="F:arsenate reductase (azurin) activity"/>
    <property type="evidence" value="ECO:0007669"/>
    <property type="project" value="UniProtKB-EC"/>
</dbReference>
<keyword evidence="2" id="KW-0479">Metal-binding</keyword>
<keyword evidence="7" id="KW-1185">Reference proteome</keyword>
<accession>A0ABT5U4V5</accession>
<keyword evidence="4" id="KW-0411">Iron-sulfur</keyword>
<gene>
    <name evidence="6" type="ORF">ORQ98_05395</name>
</gene>
<evidence type="ECO:0000259" key="5">
    <source>
        <dbReference type="PROSITE" id="PS51296"/>
    </source>
</evidence>
<evidence type="ECO:0000313" key="7">
    <source>
        <dbReference type="Proteomes" id="UP001528823"/>
    </source>
</evidence>
<dbReference type="InterPro" id="IPR036922">
    <property type="entry name" value="Rieske_2Fe-2S_sf"/>
</dbReference>
<dbReference type="SUPFAM" id="SSF50022">
    <property type="entry name" value="ISP domain"/>
    <property type="match status" value="1"/>
</dbReference>
<evidence type="ECO:0000256" key="1">
    <source>
        <dbReference type="ARBA" id="ARBA00022714"/>
    </source>
</evidence>
<proteinExistence type="predicted"/>
<keyword evidence="3" id="KW-0408">Iron</keyword>
<protein>
    <submittedName>
        <fullName evidence="6">Arsenate reductase (Azurin) small subunit</fullName>
        <ecNumber evidence="6">1.20.9.1</ecNumber>
    </submittedName>
</protein>
<dbReference type="InterPro" id="IPR017941">
    <property type="entry name" value="Rieske_2Fe-2S"/>
</dbReference>
<dbReference type="InterPro" id="IPR014067">
    <property type="entry name" value="AioB/IdrB_ssu"/>
</dbReference>
<dbReference type="RefSeq" id="WP_274687759.1">
    <property type="nucleotide sequence ID" value="NZ_JAPMOU010000004.1"/>
</dbReference>
<dbReference type="Gene3D" id="2.102.10.10">
    <property type="entry name" value="Rieske [2Fe-2S] iron-sulphur domain"/>
    <property type="match status" value="1"/>
</dbReference>
<keyword evidence="1" id="KW-0001">2Fe-2S</keyword>
<dbReference type="Pfam" id="PF00355">
    <property type="entry name" value="Rieske"/>
    <property type="match status" value="1"/>
</dbReference>
<sequence>MTSLEINDNADDKNASCLISRRQFLFNSSTAAVASCVPLVIYNQSGEAQSLTAKMVKYPNRQLSKLSELKVNEPININYPDNGNNTAAILVKLGVPAGGGVGPDEDIVAFSYYCSHQGGPLQGTYKAVDEHRVLGPCPFHLSLFDLTRHGILIAGQAYQSLPQIVLEVQNDKVIATGVMGLLFGRTNNLIATARG</sequence>
<organism evidence="6 7">
    <name type="scientific">Spartinivicinus poritis</name>
    <dbReference type="NCBI Taxonomy" id="2994640"/>
    <lineage>
        <taxon>Bacteria</taxon>
        <taxon>Pseudomonadati</taxon>
        <taxon>Pseudomonadota</taxon>
        <taxon>Gammaproteobacteria</taxon>
        <taxon>Oceanospirillales</taxon>
        <taxon>Zooshikellaceae</taxon>
        <taxon>Spartinivicinus</taxon>
    </lineage>
</organism>
<evidence type="ECO:0000256" key="3">
    <source>
        <dbReference type="ARBA" id="ARBA00023004"/>
    </source>
</evidence>
<dbReference type="Proteomes" id="UP001528823">
    <property type="component" value="Unassembled WGS sequence"/>
</dbReference>
<dbReference type="EC" id="1.20.9.1" evidence="6"/>
<dbReference type="NCBIfam" id="TIGR02694">
    <property type="entry name" value="arsenite_ox_S"/>
    <property type="match status" value="1"/>
</dbReference>
<evidence type="ECO:0000256" key="4">
    <source>
        <dbReference type="ARBA" id="ARBA00023014"/>
    </source>
</evidence>